<accession>A0A6G1H1C8</accession>
<dbReference type="Gene3D" id="2.30.110.10">
    <property type="entry name" value="Electron Transport, Fmn-binding Protein, Chain A"/>
    <property type="match status" value="1"/>
</dbReference>
<dbReference type="Pfam" id="PF01613">
    <property type="entry name" value="Flavin_Reduct"/>
    <property type="match status" value="1"/>
</dbReference>
<protein>
    <recommendedName>
        <fullName evidence="6">Flavin reductase like domain-containing protein</fullName>
    </recommendedName>
</protein>
<evidence type="ECO:0000313" key="7">
    <source>
        <dbReference type="EMBL" id="KAF1986778.1"/>
    </source>
</evidence>
<organism evidence="7 8">
    <name type="scientific">Aulographum hederae CBS 113979</name>
    <dbReference type="NCBI Taxonomy" id="1176131"/>
    <lineage>
        <taxon>Eukaryota</taxon>
        <taxon>Fungi</taxon>
        <taxon>Dikarya</taxon>
        <taxon>Ascomycota</taxon>
        <taxon>Pezizomycotina</taxon>
        <taxon>Dothideomycetes</taxon>
        <taxon>Pleosporomycetidae</taxon>
        <taxon>Aulographales</taxon>
        <taxon>Aulographaceae</taxon>
    </lineage>
</organism>
<feature type="region of interest" description="Disordered" evidence="5">
    <location>
        <begin position="42"/>
        <end position="61"/>
    </location>
</feature>
<name>A0A6G1H1C8_9PEZI</name>
<feature type="region of interest" description="Disordered" evidence="5">
    <location>
        <begin position="1"/>
        <end position="25"/>
    </location>
</feature>
<evidence type="ECO:0000256" key="4">
    <source>
        <dbReference type="ARBA" id="ARBA00038054"/>
    </source>
</evidence>
<gene>
    <name evidence="7" type="ORF">K402DRAFT_420842</name>
</gene>
<evidence type="ECO:0000256" key="1">
    <source>
        <dbReference type="ARBA" id="ARBA00001917"/>
    </source>
</evidence>
<dbReference type="PANTHER" id="PTHR33798:SF5">
    <property type="entry name" value="FLAVIN REDUCTASE LIKE DOMAIN-CONTAINING PROTEIN"/>
    <property type="match status" value="1"/>
</dbReference>
<sequence>MSHLQKADAEKAIQRNPHPDFKKVEASRPDWTADAPFHYTKTVKPDWTPGTGGNDNGESLKKEHVGIDPYEEGRPATFNYKLLISAIVPRPVGFVSTISGDGKSTNLAPFSYFNFISHDPPLFTIGFVGGIDRAKDTLKNLIDTKECCINIISEHFLEAANATSINAPHGTSEWAWSGLHPAPTTLVRPARVKEAIFSIEGKLDFFREHESRATPGKKTGTMVVIEGVKFWAREDAINEDKNIVDPAVLKPISRLGGISYGRLMEGVELPRPDWEAAMKDEGSQEFVKPKAEGQ</sequence>
<evidence type="ECO:0000256" key="2">
    <source>
        <dbReference type="ARBA" id="ARBA00022630"/>
    </source>
</evidence>
<dbReference type="SUPFAM" id="SSF50475">
    <property type="entry name" value="FMN-binding split barrel"/>
    <property type="match status" value="1"/>
</dbReference>
<dbReference type="GO" id="GO:0010181">
    <property type="term" value="F:FMN binding"/>
    <property type="evidence" value="ECO:0007669"/>
    <property type="project" value="InterPro"/>
</dbReference>
<keyword evidence="2" id="KW-0285">Flavoprotein</keyword>
<dbReference type="EMBL" id="ML977155">
    <property type="protein sequence ID" value="KAF1986778.1"/>
    <property type="molecule type" value="Genomic_DNA"/>
</dbReference>
<keyword evidence="8" id="KW-1185">Reference proteome</keyword>
<comment type="cofactor">
    <cofactor evidence="1">
        <name>FMN</name>
        <dbReference type="ChEBI" id="CHEBI:58210"/>
    </cofactor>
</comment>
<dbReference type="InterPro" id="IPR002563">
    <property type="entry name" value="Flavin_Rdtase-like_dom"/>
</dbReference>
<dbReference type="SMART" id="SM00903">
    <property type="entry name" value="Flavin_Reduct"/>
    <property type="match status" value="1"/>
</dbReference>
<feature type="domain" description="Flavin reductase like" evidence="6">
    <location>
        <begin position="85"/>
        <end position="245"/>
    </location>
</feature>
<dbReference type="AlphaFoldDB" id="A0A6G1H1C8"/>
<reference evidence="7" key="1">
    <citation type="journal article" date="2020" name="Stud. Mycol.">
        <title>101 Dothideomycetes genomes: a test case for predicting lifestyles and emergence of pathogens.</title>
        <authorList>
            <person name="Haridas S."/>
            <person name="Albert R."/>
            <person name="Binder M."/>
            <person name="Bloem J."/>
            <person name="Labutti K."/>
            <person name="Salamov A."/>
            <person name="Andreopoulos B."/>
            <person name="Baker S."/>
            <person name="Barry K."/>
            <person name="Bills G."/>
            <person name="Bluhm B."/>
            <person name="Cannon C."/>
            <person name="Castanera R."/>
            <person name="Culley D."/>
            <person name="Daum C."/>
            <person name="Ezra D."/>
            <person name="Gonzalez J."/>
            <person name="Henrissat B."/>
            <person name="Kuo A."/>
            <person name="Liang C."/>
            <person name="Lipzen A."/>
            <person name="Lutzoni F."/>
            <person name="Magnuson J."/>
            <person name="Mondo S."/>
            <person name="Nolan M."/>
            <person name="Ohm R."/>
            <person name="Pangilinan J."/>
            <person name="Park H.-J."/>
            <person name="Ramirez L."/>
            <person name="Alfaro M."/>
            <person name="Sun H."/>
            <person name="Tritt A."/>
            <person name="Yoshinaga Y."/>
            <person name="Zwiers L.-H."/>
            <person name="Turgeon B."/>
            <person name="Goodwin S."/>
            <person name="Spatafora J."/>
            <person name="Crous P."/>
            <person name="Grigoriev I."/>
        </authorList>
    </citation>
    <scope>NUCLEOTIDE SEQUENCE</scope>
    <source>
        <strain evidence="7">CBS 113979</strain>
    </source>
</reference>
<dbReference type="Proteomes" id="UP000800041">
    <property type="component" value="Unassembled WGS sequence"/>
</dbReference>
<evidence type="ECO:0000256" key="3">
    <source>
        <dbReference type="ARBA" id="ARBA00022643"/>
    </source>
</evidence>
<keyword evidence="3" id="KW-0288">FMN</keyword>
<dbReference type="InterPro" id="IPR012349">
    <property type="entry name" value="Split_barrel_FMN-bd"/>
</dbReference>
<dbReference type="OrthoDB" id="10250990at2759"/>
<dbReference type="PANTHER" id="PTHR33798">
    <property type="entry name" value="FLAVOPROTEIN OXYGENASE"/>
    <property type="match status" value="1"/>
</dbReference>
<evidence type="ECO:0000256" key="5">
    <source>
        <dbReference type="SAM" id="MobiDB-lite"/>
    </source>
</evidence>
<comment type="similarity">
    <text evidence="4">Belongs to the flavoredoxin family.</text>
</comment>
<proteinExistence type="inferred from homology"/>
<evidence type="ECO:0000259" key="6">
    <source>
        <dbReference type="SMART" id="SM00903"/>
    </source>
</evidence>
<evidence type="ECO:0000313" key="8">
    <source>
        <dbReference type="Proteomes" id="UP000800041"/>
    </source>
</evidence>